<gene>
    <name evidence="5" type="ORF">AKO1_001049</name>
</gene>
<feature type="region of interest" description="Disordered" evidence="3">
    <location>
        <begin position="35"/>
        <end position="58"/>
    </location>
</feature>
<keyword evidence="2" id="KW-0539">Nucleus</keyword>
<dbReference type="PANTHER" id="PTHR47659">
    <property type="entry name" value="ZN(II)2CYS6 TRANSCRIPTION FACTOR (EUROFUNG)-RELATED"/>
    <property type="match status" value="1"/>
</dbReference>
<dbReference type="Proteomes" id="UP001431209">
    <property type="component" value="Unassembled WGS sequence"/>
</dbReference>
<name>A0AAW2ZEX7_9EUKA</name>
<evidence type="ECO:0000256" key="1">
    <source>
        <dbReference type="ARBA" id="ARBA00022723"/>
    </source>
</evidence>
<evidence type="ECO:0000313" key="5">
    <source>
        <dbReference type="EMBL" id="KAL0487162.1"/>
    </source>
</evidence>
<evidence type="ECO:0000256" key="2">
    <source>
        <dbReference type="ARBA" id="ARBA00023242"/>
    </source>
</evidence>
<dbReference type="SMART" id="SM00066">
    <property type="entry name" value="GAL4"/>
    <property type="match status" value="1"/>
</dbReference>
<accession>A0AAW2ZEX7</accession>
<dbReference type="AlphaFoldDB" id="A0AAW2ZEX7"/>
<feature type="compositionally biased region" description="Low complexity" evidence="3">
    <location>
        <begin position="221"/>
        <end position="245"/>
    </location>
</feature>
<proteinExistence type="predicted"/>
<dbReference type="CDD" id="cd00067">
    <property type="entry name" value="GAL4"/>
    <property type="match status" value="1"/>
</dbReference>
<dbReference type="GO" id="GO:0000981">
    <property type="term" value="F:DNA-binding transcription factor activity, RNA polymerase II-specific"/>
    <property type="evidence" value="ECO:0007669"/>
    <property type="project" value="InterPro"/>
</dbReference>
<feature type="compositionally biased region" description="Low complexity" evidence="3">
    <location>
        <begin position="343"/>
        <end position="358"/>
    </location>
</feature>
<dbReference type="InterPro" id="IPR050335">
    <property type="entry name" value="ERT1_acuK_gluconeogen_tf"/>
</dbReference>
<dbReference type="InterPro" id="IPR001138">
    <property type="entry name" value="Zn2Cys6_DnaBD"/>
</dbReference>
<comment type="caution">
    <text evidence="5">The sequence shown here is derived from an EMBL/GenBank/DDBJ whole genome shotgun (WGS) entry which is preliminary data.</text>
</comment>
<dbReference type="Pfam" id="PF00172">
    <property type="entry name" value="Zn_clus"/>
    <property type="match status" value="1"/>
</dbReference>
<dbReference type="GO" id="GO:0008270">
    <property type="term" value="F:zinc ion binding"/>
    <property type="evidence" value="ECO:0007669"/>
    <property type="project" value="InterPro"/>
</dbReference>
<feature type="domain" description="Zn(2)-C6 fungal-type" evidence="4">
    <location>
        <begin position="64"/>
        <end position="93"/>
    </location>
</feature>
<protein>
    <recommendedName>
        <fullName evidence="4">Zn(2)-C6 fungal-type domain-containing protein</fullName>
    </recommendedName>
</protein>
<keyword evidence="6" id="KW-1185">Reference proteome</keyword>
<feature type="region of interest" description="Disordered" evidence="3">
    <location>
        <begin position="215"/>
        <end position="329"/>
    </location>
</feature>
<reference evidence="5 6" key="1">
    <citation type="submission" date="2024-03" db="EMBL/GenBank/DDBJ databases">
        <title>The Acrasis kona genome and developmental transcriptomes reveal deep origins of eukaryotic multicellular pathways.</title>
        <authorList>
            <person name="Sheikh S."/>
            <person name="Fu C.-J."/>
            <person name="Brown M.W."/>
            <person name="Baldauf S.L."/>
        </authorList>
    </citation>
    <scope>NUCLEOTIDE SEQUENCE [LARGE SCALE GENOMIC DNA]</scope>
    <source>
        <strain evidence="5 6">ATCC MYA-3509</strain>
    </source>
</reference>
<dbReference type="PANTHER" id="PTHR47659:SF7">
    <property type="entry name" value="FUNGAL TRANSCRIPTIONAL REGULATORY PROTEIN, N-TERMINAL DOMAIN-CONTAINING PROTEIN"/>
    <property type="match status" value="1"/>
</dbReference>
<dbReference type="InterPro" id="IPR036864">
    <property type="entry name" value="Zn2-C6_fun-type_DNA-bd_sf"/>
</dbReference>
<dbReference type="SUPFAM" id="SSF57701">
    <property type="entry name" value="Zn2/Cys6 DNA-binding domain"/>
    <property type="match status" value="1"/>
</dbReference>
<sequence length="556" mass="62558">FVGTGEYSYNQRLNYLSSIQMDMNHMDMNLKRHLSDVNKNNNNGNDGDDNNEPNKKKRRQVKRACLNCRIAHAACDNGRPCSRCVQYGLEVSCLDVERKNSKKKKENNGLGQLGTLAGINQLLVNNTMAPPGYPQNMPAPDNQGMQALRGMQAQMQHAAQLLGQAPVSQQSPLHQSQDAANRDIPHSVYMTHEYLPIINQLTAQHSALLQVIQQQMNGKTPSPSQSPSHQQYMHQLHQQQLQQQQSPYNYNMLPPIPPAVGGRDSAFNYTPPKSAPSPPRMLPPIQDVHQMRNNTDGVNPYGTNDGQQFSRRREMESNSPESPPARIFQPHLLPGAQFKEEQQQQQQNKPNTSTTMDNTFMDNNNEEINITTKNEDLSTFFIDDYFTKIIGVEEDVGVQSFGETDDFDASNYDLTQQISDRDRVVFPPCPSDEIMCVAVWELSGILYSANQNFLQVFQVPSNIILEGGRDRVEGSGGYFCFEDILPHNDLMFKPILKSLMSGITPSYVGPMQLVSSQMNRTGGDERIQGFTSCYMVRGGQQQQPRYLVTHISVTQK</sequence>
<evidence type="ECO:0000259" key="4">
    <source>
        <dbReference type="PROSITE" id="PS50048"/>
    </source>
</evidence>
<feature type="compositionally biased region" description="Polar residues" evidence="3">
    <location>
        <begin position="291"/>
        <end position="309"/>
    </location>
</feature>
<dbReference type="Gene3D" id="4.10.240.10">
    <property type="entry name" value="Zn(2)-C6 fungal-type DNA-binding domain"/>
    <property type="match status" value="1"/>
</dbReference>
<dbReference type="EMBL" id="JAOPGA020001311">
    <property type="protein sequence ID" value="KAL0487162.1"/>
    <property type="molecule type" value="Genomic_DNA"/>
</dbReference>
<feature type="non-terminal residue" evidence="5">
    <location>
        <position position="1"/>
    </location>
</feature>
<feature type="region of interest" description="Disordered" evidence="3">
    <location>
        <begin position="339"/>
        <end position="358"/>
    </location>
</feature>
<dbReference type="PROSITE" id="PS50048">
    <property type="entry name" value="ZN2_CY6_FUNGAL_2"/>
    <property type="match status" value="1"/>
</dbReference>
<organism evidence="5 6">
    <name type="scientific">Acrasis kona</name>
    <dbReference type="NCBI Taxonomy" id="1008807"/>
    <lineage>
        <taxon>Eukaryota</taxon>
        <taxon>Discoba</taxon>
        <taxon>Heterolobosea</taxon>
        <taxon>Tetramitia</taxon>
        <taxon>Eutetramitia</taxon>
        <taxon>Acrasidae</taxon>
        <taxon>Acrasis</taxon>
    </lineage>
</organism>
<dbReference type="PROSITE" id="PS00463">
    <property type="entry name" value="ZN2_CY6_FUNGAL_1"/>
    <property type="match status" value="1"/>
</dbReference>
<evidence type="ECO:0000256" key="3">
    <source>
        <dbReference type="SAM" id="MobiDB-lite"/>
    </source>
</evidence>
<keyword evidence="1" id="KW-0479">Metal-binding</keyword>
<evidence type="ECO:0000313" key="6">
    <source>
        <dbReference type="Proteomes" id="UP001431209"/>
    </source>
</evidence>
<feature type="compositionally biased region" description="Pro residues" evidence="3">
    <location>
        <begin position="273"/>
        <end position="282"/>
    </location>
</feature>